<accession>A0A1G1SS44</accession>
<evidence type="ECO:0000313" key="2">
    <source>
        <dbReference type="Proteomes" id="UP000176294"/>
    </source>
</evidence>
<evidence type="ECO:0008006" key="3">
    <source>
        <dbReference type="Google" id="ProtNLM"/>
    </source>
</evidence>
<dbReference type="InterPro" id="IPR036513">
    <property type="entry name" value="STAS_dom_sf"/>
</dbReference>
<keyword evidence="2" id="KW-1185">Reference proteome</keyword>
<sequence length="99" mass="10776">MPFLIADSMTETAAPALTSVSLADLTAKQLACLLVAPPPRLLVDCGGLLLPHPLGVCRFVAQLLQMHQRGTRLWLCDVHPALRCCLHRLGLEKVFHLNG</sequence>
<dbReference type="Proteomes" id="UP000176294">
    <property type="component" value="Unassembled WGS sequence"/>
</dbReference>
<dbReference type="EMBL" id="MDZB01000164">
    <property type="protein sequence ID" value="OGX81449.1"/>
    <property type="molecule type" value="Genomic_DNA"/>
</dbReference>
<organism evidence="1 2">
    <name type="scientific">Hymenobacter lapidarius</name>
    <dbReference type="NCBI Taxonomy" id="1908237"/>
    <lineage>
        <taxon>Bacteria</taxon>
        <taxon>Pseudomonadati</taxon>
        <taxon>Bacteroidota</taxon>
        <taxon>Cytophagia</taxon>
        <taxon>Cytophagales</taxon>
        <taxon>Hymenobacteraceae</taxon>
        <taxon>Hymenobacter</taxon>
    </lineage>
</organism>
<dbReference type="Gene3D" id="3.30.750.24">
    <property type="entry name" value="STAS domain"/>
    <property type="match status" value="1"/>
</dbReference>
<evidence type="ECO:0000313" key="1">
    <source>
        <dbReference type="EMBL" id="OGX81449.1"/>
    </source>
</evidence>
<dbReference type="AlphaFoldDB" id="A0A1G1SS44"/>
<dbReference type="RefSeq" id="WP_070730754.1">
    <property type="nucleotide sequence ID" value="NZ_MDZB01000164.1"/>
</dbReference>
<dbReference type="OrthoDB" id="886610at2"/>
<proteinExistence type="predicted"/>
<reference evidence="1 2" key="1">
    <citation type="submission" date="2016-08" db="EMBL/GenBank/DDBJ databases">
        <title>Hymenobacter coccineus sp. nov., Hymenobacter lapidarius sp. nov. and Hymenobacter glacialis sp. nov., isolated from Antarctic soil.</title>
        <authorList>
            <person name="Sedlacek I."/>
            <person name="Kralova S."/>
            <person name="Kyrova K."/>
            <person name="Maslanova I."/>
            <person name="Stankova E."/>
            <person name="Vrbovska V."/>
            <person name="Nemec M."/>
            <person name="Bartak M."/>
            <person name="Svec P."/>
            <person name="Busse H.-J."/>
            <person name="Pantucek R."/>
        </authorList>
    </citation>
    <scope>NUCLEOTIDE SEQUENCE [LARGE SCALE GENOMIC DNA]</scope>
    <source>
        <strain evidence="1 2">CCM 8643</strain>
    </source>
</reference>
<gene>
    <name evidence="1" type="ORF">BEN47_05740</name>
</gene>
<comment type="caution">
    <text evidence="1">The sequence shown here is derived from an EMBL/GenBank/DDBJ whole genome shotgun (WGS) entry which is preliminary data.</text>
</comment>
<protein>
    <recommendedName>
        <fullName evidence="3">STAS domain-containing protein</fullName>
    </recommendedName>
</protein>
<dbReference type="SUPFAM" id="SSF52091">
    <property type="entry name" value="SpoIIaa-like"/>
    <property type="match status" value="1"/>
</dbReference>
<name>A0A1G1SS44_9BACT</name>